<dbReference type="STRING" id="84724.SAMN04488564_1021001"/>
<evidence type="ECO:0000313" key="1">
    <source>
        <dbReference type="EMBL" id="SFR06402.1"/>
    </source>
</evidence>
<gene>
    <name evidence="1" type="ORF">SAMN04488564_1021001</name>
</gene>
<reference evidence="2" key="1">
    <citation type="submission" date="2016-10" db="EMBL/GenBank/DDBJ databases">
        <authorList>
            <person name="Varghese N."/>
            <person name="Submissions S."/>
        </authorList>
    </citation>
    <scope>NUCLEOTIDE SEQUENCE [LARGE SCALE GENOMIC DNA]</scope>
    <source>
        <strain evidence="2">DSM 44232</strain>
    </source>
</reference>
<accession>A0A1I6DLZ5</accession>
<dbReference type="OrthoDB" id="70280at2"/>
<dbReference type="AlphaFoldDB" id="A0A1I6DLZ5"/>
<dbReference type="Proteomes" id="UP000198583">
    <property type="component" value="Unassembled WGS sequence"/>
</dbReference>
<proteinExistence type="predicted"/>
<evidence type="ECO:0000313" key="2">
    <source>
        <dbReference type="Proteomes" id="UP000198583"/>
    </source>
</evidence>
<organism evidence="1 2">
    <name type="scientific">Lentzea waywayandensis</name>
    <dbReference type="NCBI Taxonomy" id="84724"/>
    <lineage>
        <taxon>Bacteria</taxon>
        <taxon>Bacillati</taxon>
        <taxon>Actinomycetota</taxon>
        <taxon>Actinomycetes</taxon>
        <taxon>Pseudonocardiales</taxon>
        <taxon>Pseudonocardiaceae</taxon>
        <taxon>Lentzea</taxon>
    </lineage>
</organism>
<dbReference type="EMBL" id="FOYL01000002">
    <property type="protein sequence ID" value="SFR06402.1"/>
    <property type="molecule type" value="Genomic_DNA"/>
</dbReference>
<protein>
    <submittedName>
        <fullName evidence="1">Lantibiotic biosynthesis dehydratase C-term</fullName>
    </submittedName>
</protein>
<sequence>MTDVVCYYHDPIKAPLLRDGVLPALAAAESTFADVVGHVERHWLHGPHVRVVLTGPSAPTAALLVATLLRSYLASSPSTVELSESELLAHAESAAVAELLLPPFTPFHPNNSVRIEPTDDSRARDFLPPAHVALRAEGLRLGLPALRHSLSVPRPTLALTAMAVHASRYPAGLQYGYHSFLSHVEDFLLASDPDGVIRSKLDSIWTANASAACALVEQVALGHPTTHLEAAWQTWTIALRLTAQESYDAGQLTSDPNPRHGERAHEVGDQDAIRRYNYGERTKFTDYHTAMWTVDLSDPAIARSMTVYRLGTNVLYQLLAICDVTPMERYAAAHLLANAAQKVLGTTWAEQFAALPKVG</sequence>
<keyword evidence="2" id="KW-1185">Reference proteome</keyword>
<name>A0A1I6DLZ5_9PSEU</name>
<dbReference type="RefSeq" id="WP_093590332.1">
    <property type="nucleotide sequence ID" value="NZ_FOYL01000002.1"/>
</dbReference>